<dbReference type="Pfam" id="PF07510">
    <property type="entry name" value="GmrSD_C"/>
    <property type="match status" value="1"/>
</dbReference>
<feature type="domain" description="GmrSD restriction endonucleases C-terminal" evidence="2">
    <location>
        <begin position="458"/>
        <end position="599"/>
    </location>
</feature>
<evidence type="ECO:0000259" key="1">
    <source>
        <dbReference type="Pfam" id="PF03235"/>
    </source>
</evidence>
<proteinExistence type="predicted"/>
<gene>
    <name evidence="3" type="ORF">SAMN04487894_1387</name>
</gene>
<dbReference type="EMBL" id="FMZO01000038">
    <property type="protein sequence ID" value="SDE34103.1"/>
    <property type="molecule type" value="Genomic_DNA"/>
</dbReference>
<dbReference type="InterPro" id="IPR011089">
    <property type="entry name" value="GmrSD_C"/>
</dbReference>
<reference evidence="4" key="1">
    <citation type="submission" date="2016-10" db="EMBL/GenBank/DDBJ databases">
        <authorList>
            <person name="Varghese N."/>
            <person name="Submissions S."/>
        </authorList>
    </citation>
    <scope>NUCLEOTIDE SEQUENCE [LARGE SCALE GENOMIC DNA]</scope>
    <source>
        <strain evidence="4">DSM 25811 / CCM 8410 / LMG 26954 / E90</strain>
    </source>
</reference>
<evidence type="ECO:0000313" key="3">
    <source>
        <dbReference type="EMBL" id="SDE34103.1"/>
    </source>
</evidence>
<protein>
    <submittedName>
        <fullName evidence="3">Uncharacterized conserved protein, contains ParB-like and HNH nuclease domains</fullName>
    </submittedName>
</protein>
<evidence type="ECO:0000313" key="4">
    <source>
        <dbReference type="Proteomes" id="UP000198757"/>
    </source>
</evidence>
<dbReference type="Pfam" id="PF03235">
    <property type="entry name" value="GmrSD_N"/>
    <property type="match status" value="1"/>
</dbReference>
<dbReference type="OrthoDB" id="9798761at2"/>
<accession>A0A1G7C4C6</accession>
<organism evidence="3 4">
    <name type="scientific">Niabella drilacis (strain DSM 25811 / CCM 8410 / CCUG 62505 / LMG 26954 / E90)</name>
    <dbReference type="NCBI Taxonomy" id="1285928"/>
    <lineage>
        <taxon>Bacteria</taxon>
        <taxon>Pseudomonadati</taxon>
        <taxon>Bacteroidota</taxon>
        <taxon>Chitinophagia</taxon>
        <taxon>Chitinophagales</taxon>
        <taxon>Chitinophagaceae</taxon>
        <taxon>Niabella</taxon>
    </lineage>
</organism>
<evidence type="ECO:0000259" key="2">
    <source>
        <dbReference type="Pfam" id="PF07510"/>
    </source>
</evidence>
<dbReference type="Proteomes" id="UP000198757">
    <property type="component" value="Unassembled WGS sequence"/>
</dbReference>
<dbReference type="PANTHER" id="PTHR35149:SF2">
    <property type="entry name" value="DUF262 DOMAIN-CONTAINING PROTEIN"/>
    <property type="match status" value="1"/>
</dbReference>
<feature type="domain" description="GmrSD restriction endonucleases N-terminal" evidence="1">
    <location>
        <begin position="16"/>
        <end position="234"/>
    </location>
</feature>
<dbReference type="PANTHER" id="PTHR35149">
    <property type="entry name" value="SLL5132 PROTEIN"/>
    <property type="match status" value="1"/>
</dbReference>
<sequence length="616" mass="73388">MNQKIKNKIEATDTSINNLLKDQKFTIDYFQREYRWQEKHIRLLVEDLTNTFLKSYKEGDKRSDVATYQSYYLGPVVFSVNPENNKKSIIDGQQRITSISLLLIYLNHLQKKSPQQVAISELVFSEKYGEKSFNMSDEARENCLTALFEQGEYEITENDDETVKNMMERYEDISESFPEEIDENVLPYFIDWFIENVVIIEIIAYSDENAYTIFETMNDRGLNLTATEMLKGYVLSKITDKKQRTEINDLWKTQIQKLHEYEENADQSFFQAWFRGKYAVTIRPGKAGSENQDFELIGSRFHNWFKDNHKQLFGLSTSEDFYNFFKVQFPFFVKWYLKVWDSMSQYDKTIPHLNYIQHYGIALSLQEPLLLSSINFSDREDEIKTKIDRTARFIETFTVRRSVNYRKFGQTAIKYTMFNVIKLIRNNNLETLNKNLSAETKQIDATWDDVWEFGLHGMNRKFVKHLLSRITSYIDNLVGKDTNYTTYHHPTGKQYEIEHVWANKFDEHTDEFEQKNDFQEWRNSIGALLLLPQGTNQSFNSDKYEDKLEHYIKENTYAQTLHSNYYEKNPNFLNSDIVRKLQFKAHPQFKKQDISDRQKLVQRICEELWSTDYYAE</sequence>
<keyword evidence="4" id="KW-1185">Reference proteome</keyword>
<dbReference type="STRING" id="1285928.SAMN04487894_1387"/>
<name>A0A1G7C4C6_NIADE</name>
<dbReference type="RefSeq" id="WP_090393688.1">
    <property type="nucleotide sequence ID" value="NZ_FMZO01000038.1"/>
</dbReference>
<dbReference type="InterPro" id="IPR004919">
    <property type="entry name" value="GmrSD_N"/>
</dbReference>
<dbReference type="AlphaFoldDB" id="A0A1G7C4C6"/>